<feature type="region of interest" description="Disordered" evidence="1">
    <location>
        <begin position="39"/>
        <end position="64"/>
    </location>
</feature>
<dbReference type="PANTHER" id="PTHR35767">
    <property type="entry name" value="HAPLESS PROTEIN"/>
    <property type="match status" value="1"/>
</dbReference>
<comment type="caution">
    <text evidence="2">The sequence shown here is derived from an EMBL/GenBank/DDBJ whole genome shotgun (WGS) entry which is preliminary data.</text>
</comment>
<dbReference type="OrthoDB" id="1929441at2759"/>
<organism evidence="2 3">
    <name type="scientific">Capsicum baccatum</name>
    <name type="common">Peruvian pepper</name>
    <dbReference type="NCBI Taxonomy" id="33114"/>
    <lineage>
        <taxon>Eukaryota</taxon>
        <taxon>Viridiplantae</taxon>
        <taxon>Streptophyta</taxon>
        <taxon>Embryophyta</taxon>
        <taxon>Tracheophyta</taxon>
        <taxon>Spermatophyta</taxon>
        <taxon>Magnoliopsida</taxon>
        <taxon>eudicotyledons</taxon>
        <taxon>Gunneridae</taxon>
        <taxon>Pentapetalae</taxon>
        <taxon>asterids</taxon>
        <taxon>lamiids</taxon>
        <taxon>Solanales</taxon>
        <taxon>Solanaceae</taxon>
        <taxon>Solanoideae</taxon>
        <taxon>Capsiceae</taxon>
        <taxon>Capsicum</taxon>
    </lineage>
</organism>
<reference evidence="2 3" key="1">
    <citation type="journal article" date="2017" name="Genome Biol.">
        <title>New reference genome sequences of hot pepper reveal the massive evolution of plant disease-resistance genes by retroduplication.</title>
        <authorList>
            <person name="Kim S."/>
            <person name="Park J."/>
            <person name="Yeom S.I."/>
            <person name="Kim Y.M."/>
            <person name="Seo E."/>
            <person name="Kim K.T."/>
            <person name="Kim M.S."/>
            <person name="Lee J.M."/>
            <person name="Cheong K."/>
            <person name="Shin H.S."/>
            <person name="Kim S.B."/>
            <person name="Han K."/>
            <person name="Lee J."/>
            <person name="Park M."/>
            <person name="Lee H.A."/>
            <person name="Lee H.Y."/>
            <person name="Lee Y."/>
            <person name="Oh S."/>
            <person name="Lee J.H."/>
            <person name="Choi E."/>
            <person name="Choi E."/>
            <person name="Lee S.E."/>
            <person name="Jeon J."/>
            <person name="Kim H."/>
            <person name="Choi G."/>
            <person name="Song H."/>
            <person name="Lee J."/>
            <person name="Lee S.C."/>
            <person name="Kwon J.K."/>
            <person name="Lee H.Y."/>
            <person name="Koo N."/>
            <person name="Hong Y."/>
            <person name="Kim R.W."/>
            <person name="Kang W.H."/>
            <person name="Huh J.H."/>
            <person name="Kang B.C."/>
            <person name="Yang T.J."/>
            <person name="Lee Y.H."/>
            <person name="Bennetzen J.L."/>
            <person name="Choi D."/>
        </authorList>
    </citation>
    <scope>NUCLEOTIDE SEQUENCE [LARGE SCALE GENOMIC DNA]</scope>
    <source>
        <strain evidence="3">cv. PBC81</strain>
    </source>
</reference>
<protein>
    <submittedName>
        <fullName evidence="2">Uncharacterized protein</fullName>
    </submittedName>
</protein>
<dbReference type="EMBL" id="MLFT02000007">
    <property type="protein sequence ID" value="PHT43697.1"/>
    <property type="molecule type" value="Genomic_DNA"/>
</dbReference>
<accession>A0A2G2WEN8</accession>
<sequence length="109" mass="12675">MFDKEKHLRSPDQMLSNELRTIKQWACSKRTDLTRKINDRDNHRLSGGDMSIGEQSDNDVLPPTDSFTKRNALLKSPRSFVCLSESSKRMGNMLLDFHILIKYDLEHSH</sequence>
<reference evidence="3" key="2">
    <citation type="journal article" date="2017" name="J. Anim. Genet.">
        <title>Multiple reference genome sequences of hot pepper reveal the massive evolution of plant disease resistance genes by retroduplication.</title>
        <authorList>
            <person name="Kim S."/>
            <person name="Park J."/>
            <person name="Yeom S.-I."/>
            <person name="Kim Y.-M."/>
            <person name="Seo E."/>
            <person name="Kim K.-T."/>
            <person name="Kim M.-S."/>
            <person name="Lee J.M."/>
            <person name="Cheong K."/>
            <person name="Shin H.-S."/>
            <person name="Kim S.-B."/>
            <person name="Han K."/>
            <person name="Lee J."/>
            <person name="Park M."/>
            <person name="Lee H.-A."/>
            <person name="Lee H.-Y."/>
            <person name="Lee Y."/>
            <person name="Oh S."/>
            <person name="Lee J.H."/>
            <person name="Choi E."/>
            <person name="Choi E."/>
            <person name="Lee S.E."/>
            <person name="Jeon J."/>
            <person name="Kim H."/>
            <person name="Choi G."/>
            <person name="Song H."/>
            <person name="Lee J."/>
            <person name="Lee S.-C."/>
            <person name="Kwon J.-K."/>
            <person name="Lee H.-Y."/>
            <person name="Koo N."/>
            <person name="Hong Y."/>
            <person name="Kim R.W."/>
            <person name="Kang W.-H."/>
            <person name="Huh J.H."/>
            <person name="Kang B.-C."/>
            <person name="Yang T.-J."/>
            <person name="Lee Y.-H."/>
            <person name="Bennetzen J.L."/>
            <person name="Choi D."/>
        </authorList>
    </citation>
    <scope>NUCLEOTIDE SEQUENCE [LARGE SCALE GENOMIC DNA]</scope>
    <source>
        <strain evidence="3">cv. PBC81</strain>
    </source>
</reference>
<dbReference type="PANTHER" id="PTHR35767:SF1">
    <property type="entry name" value="HAPLESS PROTEIN"/>
    <property type="match status" value="1"/>
</dbReference>
<proteinExistence type="predicted"/>
<evidence type="ECO:0000313" key="3">
    <source>
        <dbReference type="Proteomes" id="UP000224567"/>
    </source>
</evidence>
<dbReference type="AlphaFoldDB" id="A0A2G2WEN8"/>
<name>A0A2G2WEN8_CAPBA</name>
<keyword evidence="3" id="KW-1185">Reference proteome</keyword>
<evidence type="ECO:0000256" key="1">
    <source>
        <dbReference type="SAM" id="MobiDB-lite"/>
    </source>
</evidence>
<gene>
    <name evidence="2" type="ORF">CQW23_17722</name>
</gene>
<evidence type="ECO:0000313" key="2">
    <source>
        <dbReference type="EMBL" id="PHT43697.1"/>
    </source>
</evidence>
<dbReference type="Proteomes" id="UP000224567">
    <property type="component" value="Unassembled WGS sequence"/>
</dbReference>